<evidence type="ECO:0000313" key="4">
    <source>
        <dbReference type="Proteomes" id="UP000270046"/>
    </source>
</evidence>
<protein>
    <submittedName>
        <fullName evidence="3">DUF3592 domain-containing protein</fullName>
    </submittedName>
</protein>
<accession>A0A494VLM7</accession>
<evidence type="ECO:0000259" key="2">
    <source>
        <dbReference type="Pfam" id="PF12158"/>
    </source>
</evidence>
<proteinExistence type="predicted"/>
<gene>
    <name evidence="3" type="ORF">HYN43_006675</name>
</gene>
<dbReference type="KEGG" id="muh:HYN43_006675"/>
<dbReference type="Pfam" id="PF12158">
    <property type="entry name" value="DUF3592"/>
    <property type="match status" value="1"/>
</dbReference>
<dbReference type="OrthoDB" id="954824at2"/>
<keyword evidence="1" id="KW-1133">Transmembrane helix</keyword>
<reference evidence="3 4" key="1">
    <citation type="submission" date="2018-10" db="EMBL/GenBank/DDBJ databases">
        <title>Genome sequencing of Mucilaginibacter sp. HYN0043.</title>
        <authorList>
            <person name="Kim M."/>
            <person name="Yi H."/>
        </authorList>
    </citation>
    <scope>NUCLEOTIDE SEQUENCE [LARGE SCALE GENOMIC DNA]</scope>
    <source>
        <strain evidence="3 4">HYN0043</strain>
    </source>
</reference>
<evidence type="ECO:0000256" key="1">
    <source>
        <dbReference type="SAM" id="Phobius"/>
    </source>
</evidence>
<feature type="transmembrane region" description="Helical" evidence="1">
    <location>
        <begin position="18"/>
        <end position="38"/>
    </location>
</feature>
<name>A0A494VLM7_9SPHI</name>
<keyword evidence="1" id="KW-0472">Membrane</keyword>
<sequence>MITAILLFTTSKTPADPAISALITGVIGAAVTIMGAILRDRRLRLLKTGIKVEGTVFSIEYEPYSRGNGGQYYPVIRYVTNTGEWITKKHTLGSNPSAFTEGESVTVFYDPEKPSTFILNDKLSKIVPWGVLILGIVLIGGAIIRYITI</sequence>
<organism evidence="3 4">
    <name type="scientific">Mucilaginibacter celer</name>
    <dbReference type="NCBI Taxonomy" id="2305508"/>
    <lineage>
        <taxon>Bacteria</taxon>
        <taxon>Pseudomonadati</taxon>
        <taxon>Bacteroidota</taxon>
        <taxon>Sphingobacteriia</taxon>
        <taxon>Sphingobacteriales</taxon>
        <taxon>Sphingobacteriaceae</taxon>
        <taxon>Mucilaginibacter</taxon>
    </lineage>
</organism>
<feature type="domain" description="DUF3592" evidence="2">
    <location>
        <begin position="52"/>
        <end position="121"/>
    </location>
</feature>
<keyword evidence="1" id="KW-0812">Transmembrane</keyword>
<dbReference type="InterPro" id="IPR021994">
    <property type="entry name" value="DUF3592"/>
</dbReference>
<dbReference type="EMBL" id="CP032869">
    <property type="protein sequence ID" value="AYL94999.1"/>
    <property type="molecule type" value="Genomic_DNA"/>
</dbReference>
<dbReference type="Proteomes" id="UP000270046">
    <property type="component" value="Chromosome"/>
</dbReference>
<dbReference type="AlphaFoldDB" id="A0A494VLM7"/>
<keyword evidence="4" id="KW-1185">Reference proteome</keyword>
<dbReference type="RefSeq" id="WP_119408704.1">
    <property type="nucleotide sequence ID" value="NZ_CP032869.1"/>
</dbReference>
<evidence type="ECO:0000313" key="3">
    <source>
        <dbReference type="EMBL" id="AYL94999.1"/>
    </source>
</evidence>
<feature type="transmembrane region" description="Helical" evidence="1">
    <location>
        <begin position="126"/>
        <end position="147"/>
    </location>
</feature>